<dbReference type="Pfam" id="PF10551">
    <property type="entry name" value="MULE"/>
    <property type="match status" value="1"/>
</dbReference>
<evidence type="ECO:0000256" key="1">
    <source>
        <dbReference type="RuleBase" id="RU367018"/>
    </source>
</evidence>
<dbReference type="PANTHER" id="PTHR31669:SF297">
    <property type="entry name" value="PROTEIN FAR1-RELATED SEQUENCE"/>
    <property type="match status" value="1"/>
</dbReference>
<accession>A0A922JEL3</accession>
<comment type="similarity">
    <text evidence="1">Belongs to the FHY3/FAR1 family.</text>
</comment>
<keyword evidence="1" id="KW-0539">Nucleus</keyword>
<sequence length="397" mass="46501">MEHNGCKAKINAILGSEGKFRLTHVVLEHNHVLSPGKARYIRCHKRLDESSKRKLEYNDMAGIQLSKNYNSCVAEAGGYENLTFGERDARNYIREVRLLRLGLGGAKALQNYFTRMQAQNDGFYYIIDIDDETRLKNVFWADARSRAAYESFGDVITFDTTYLTNSYKMPFAPFVGVNHHGQSILFRCGLISGEETDTFVWLFESWLKCMNGRAPQAIITDQDKAMQNAIARVFPKSRHRFCLWHIMKKVPEKFGAYSQYDDIKSQLHRCVYDTLSRDEFNKCWLQLLDNFDLHDHSWLEWLYSERHLWVPAYVRNEFWAGMSSTQRSEGMNAFFNDYVNSKTTLKQFVDQYDNVLRRKIENELAADFSSFHTQIPCITFYDIERQFQASYTNAKFK</sequence>
<dbReference type="EMBL" id="CM031831">
    <property type="protein sequence ID" value="KAG6704795.1"/>
    <property type="molecule type" value="Genomic_DNA"/>
</dbReference>
<dbReference type="AlphaFoldDB" id="A0A922JEL3"/>
<comment type="function">
    <text evidence="1">Putative transcription activator involved in regulating light control of development.</text>
</comment>
<evidence type="ECO:0000313" key="3">
    <source>
        <dbReference type="EMBL" id="KAG6704795.1"/>
    </source>
</evidence>
<keyword evidence="1" id="KW-0862">Zinc</keyword>
<protein>
    <recommendedName>
        <fullName evidence="1">Protein FAR1-RELATED SEQUENCE</fullName>
    </recommendedName>
</protein>
<dbReference type="PANTHER" id="PTHR31669">
    <property type="entry name" value="PROTEIN FAR1-RELATED SEQUENCE 10-RELATED"/>
    <property type="match status" value="1"/>
</dbReference>
<evidence type="ECO:0000313" key="4">
    <source>
        <dbReference type="Proteomes" id="UP000811246"/>
    </source>
</evidence>
<proteinExistence type="inferred from homology"/>
<organism evidence="3 4">
    <name type="scientific">Carya illinoinensis</name>
    <name type="common">Pecan</name>
    <dbReference type="NCBI Taxonomy" id="32201"/>
    <lineage>
        <taxon>Eukaryota</taxon>
        <taxon>Viridiplantae</taxon>
        <taxon>Streptophyta</taxon>
        <taxon>Embryophyta</taxon>
        <taxon>Tracheophyta</taxon>
        <taxon>Spermatophyta</taxon>
        <taxon>Magnoliopsida</taxon>
        <taxon>eudicotyledons</taxon>
        <taxon>Gunneridae</taxon>
        <taxon>Pentapetalae</taxon>
        <taxon>rosids</taxon>
        <taxon>fabids</taxon>
        <taxon>Fagales</taxon>
        <taxon>Juglandaceae</taxon>
        <taxon>Carya</taxon>
    </lineage>
</organism>
<reference evidence="3" key="1">
    <citation type="submission" date="2021-01" db="EMBL/GenBank/DDBJ databases">
        <authorList>
            <person name="Lovell J.T."/>
            <person name="Bentley N."/>
            <person name="Bhattarai G."/>
            <person name="Jenkins J.W."/>
            <person name="Sreedasyam A."/>
            <person name="Alarcon Y."/>
            <person name="Bock C."/>
            <person name="Boston L."/>
            <person name="Carlson J."/>
            <person name="Cervantes K."/>
            <person name="Clermont K."/>
            <person name="Krom N."/>
            <person name="Kubenka K."/>
            <person name="Mamidi S."/>
            <person name="Mattison C."/>
            <person name="Monteros M."/>
            <person name="Pisani C."/>
            <person name="Plott C."/>
            <person name="Rajasekar S."/>
            <person name="Rhein H.S."/>
            <person name="Rohla C."/>
            <person name="Song M."/>
            <person name="Hilaire R.S."/>
            <person name="Shu S."/>
            <person name="Wells L."/>
            <person name="Wang X."/>
            <person name="Webber J."/>
            <person name="Heerema R.J."/>
            <person name="Klein P."/>
            <person name="Conner P."/>
            <person name="Grauke L."/>
            <person name="Grimwood J."/>
            <person name="Schmutz J."/>
            <person name="Randall J.J."/>
        </authorList>
    </citation>
    <scope>NUCLEOTIDE SEQUENCE</scope>
    <source>
        <tissue evidence="3">Leaf</tissue>
    </source>
</reference>
<gene>
    <name evidence="3" type="ORF">I3842_07G150700</name>
</gene>
<dbReference type="Proteomes" id="UP000811246">
    <property type="component" value="Chromosome 7"/>
</dbReference>
<dbReference type="InterPro" id="IPR018289">
    <property type="entry name" value="MULE_transposase_dom"/>
</dbReference>
<dbReference type="GO" id="GO:0008270">
    <property type="term" value="F:zinc ion binding"/>
    <property type="evidence" value="ECO:0007669"/>
    <property type="project" value="UniProtKB-UniRule"/>
</dbReference>
<evidence type="ECO:0000259" key="2">
    <source>
        <dbReference type="Pfam" id="PF10551"/>
    </source>
</evidence>
<keyword evidence="1" id="KW-0479">Metal-binding</keyword>
<comment type="caution">
    <text evidence="3">The sequence shown here is derived from an EMBL/GenBank/DDBJ whole genome shotgun (WGS) entry which is preliminary data.</text>
</comment>
<name>A0A922JEL3_CARIL</name>
<feature type="domain" description="MULE transposase" evidence="2">
    <location>
        <begin position="155"/>
        <end position="249"/>
    </location>
</feature>
<dbReference type="GO" id="GO:0006355">
    <property type="term" value="P:regulation of DNA-templated transcription"/>
    <property type="evidence" value="ECO:0007669"/>
    <property type="project" value="UniProtKB-UniRule"/>
</dbReference>
<dbReference type="InterPro" id="IPR031052">
    <property type="entry name" value="FHY3/FAR1"/>
</dbReference>
<keyword evidence="1" id="KW-0863">Zinc-finger</keyword>
<dbReference type="GO" id="GO:0005634">
    <property type="term" value="C:nucleus"/>
    <property type="evidence" value="ECO:0007669"/>
    <property type="project" value="UniProtKB-SubCell"/>
</dbReference>
<comment type="subcellular location">
    <subcellularLocation>
        <location evidence="1">Nucleus</location>
    </subcellularLocation>
</comment>